<dbReference type="InterPro" id="IPR018649">
    <property type="entry name" value="SHOCT"/>
</dbReference>
<organism evidence="3 4">
    <name type="scientific">Candidatus Accumulibacter cognatus</name>
    <dbReference type="NCBI Taxonomy" id="2954383"/>
    <lineage>
        <taxon>Bacteria</taxon>
        <taxon>Pseudomonadati</taxon>
        <taxon>Pseudomonadota</taxon>
        <taxon>Betaproteobacteria</taxon>
        <taxon>Candidatus Accumulibacter</taxon>
    </lineage>
</organism>
<sequence>MRALSSTGQQAINDLAQRYSFTPAAVLHMLDAVSNARGSMAQFNHPEFGGAGQWMRGGMTMLSEMFNHSLKGRVDGLCHDLAALLASEPDLLRGGSFQSQSQGGGYSQQQSHDSGQLGGSFSDARQLQDGAGPVGPVSLFVPPTAGDAGDWWGGDLRWPTSTGAQNGVRYAYFAQARRLAIELGGRVTIYDTLDHQIGGFSQQQGLGGSLTFSSQYGLVDVASLPVVAVDGHLQAAAIPPPAAAPSSAPPSDSRGAHPSCGGSDIFALIERLADLHAKGILSAEEFAAKKTELLSRI</sequence>
<dbReference type="EMBL" id="CP058708">
    <property type="protein sequence ID" value="QLH52196.1"/>
    <property type="molecule type" value="Genomic_DNA"/>
</dbReference>
<evidence type="ECO:0000256" key="1">
    <source>
        <dbReference type="SAM" id="MobiDB-lite"/>
    </source>
</evidence>
<feature type="domain" description="SHOCT" evidence="2">
    <location>
        <begin position="269"/>
        <end position="294"/>
    </location>
</feature>
<accession>A0A7D5SAW6</accession>
<dbReference type="KEGG" id="acog:HWD57_22240"/>
<feature type="compositionally biased region" description="Low complexity" evidence="1">
    <location>
        <begin position="96"/>
        <end position="115"/>
    </location>
</feature>
<feature type="region of interest" description="Disordered" evidence="1">
    <location>
        <begin position="239"/>
        <end position="258"/>
    </location>
</feature>
<reference evidence="3 4" key="1">
    <citation type="journal article" date="2019" name="Microbiome">
        <title>Annotated bacterial chromosomes from frame-shift-corrected long-read metagenomic data.</title>
        <authorList>
            <person name="Arumugam K."/>
            <person name="Bagci C."/>
            <person name="Bessarab I."/>
            <person name="Beier S."/>
            <person name="Buchfink B."/>
            <person name="Gorska A."/>
            <person name="Qiu G."/>
            <person name="Huson D.H."/>
            <person name="Williams R.B.H."/>
        </authorList>
    </citation>
    <scope>NUCLEOTIDE SEQUENCE [LARGE SCALE GENOMIC DNA]</scope>
    <source>
        <strain evidence="3">SSA1</strain>
    </source>
</reference>
<dbReference type="AlphaFoldDB" id="A0A7D5SAW6"/>
<evidence type="ECO:0000313" key="3">
    <source>
        <dbReference type="EMBL" id="QLH52196.1"/>
    </source>
</evidence>
<dbReference type="Proteomes" id="UP000509684">
    <property type="component" value="Chromosome"/>
</dbReference>
<feature type="region of interest" description="Disordered" evidence="1">
    <location>
        <begin position="96"/>
        <end position="126"/>
    </location>
</feature>
<name>A0A7D5SAW6_9PROT</name>
<dbReference type="Pfam" id="PF09851">
    <property type="entry name" value="SHOCT"/>
    <property type="match status" value="1"/>
</dbReference>
<evidence type="ECO:0000313" key="4">
    <source>
        <dbReference type="Proteomes" id="UP000509684"/>
    </source>
</evidence>
<protein>
    <submittedName>
        <fullName evidence="3">SHOCT domain-containing protein</fullName>
    </submittedName>
</protein>
<evidence type="ECO:0000259" key="2">
    <source>
        <dbReference type="Pfam" id="PF09851"/>
    </source>
</evidence>
<gene>
    <name evidence="3" type="ORF">HWD57_22240</name>
</gene>
<proteinExistence type="predicted"/>